<evidence type="ECO:0000313" key="4">
    <source>
        <dbReference type="EMBL" id="KGT77375.1"/>
    </source>
</evidence>
<dbReference type="GO" id="GO:0003677">
    <property type="term" value="F:DNA binding"/>
    <property type="evidence" value="ECO:0007669"/>
    <property type="project" value="UniProtKB-KW"/>
</dbReference>
<keyword evidence="2" id="KW-0238">DNA-binding</keyword>
<dbReference type="AlphaFoldDB" id="A0A0A3XSK6"/>
<dbReference type="GO" id="GO:0006355">
    <property type="term" value="P:regulation of DNA-templated transcription"/>
    <property type="evidence" value="ECO:0007669"/>
    <property type="project" value="InterPro"/>
</dbReference>
<keyword evidence="1" id="KW-0805">Transcription regulation</keyword>
<dbReference type="CDD" id="cd06170">
    <property type="entry name" value="LuxR_C_like"/>
    <property type="match status" value="1"/>
</dbReference>
<dbReference type="PANTHER" id="PTHR44688:SF16">
    <property type="entry name" value="DNA-BINDING TRANSCRIPTIONAL ACTIVATOR DEVR_DOSR"/>
    <property type="match status" value="1"/>
</dbReference>
<gene>
    <name evidence="4" type="ORF">MA20_22575</name>
</gene>
<dbReference type="KEGG" id="bjp:RN69_05310"/>
<dbReference type="STRING" id="375.BKD09_RS05340"/>
<dbReference type="EMBL" id="JRPN01000018">
    <property type="protein sequence ID" value="KGT77375.1"/>
    <property type="molecule type" value="Genomic_DNA"/>
</dbReference>
<proteinExistence type="predicted"/>
<organism evidence="4 5">
    <name type="scientific">Bradyrhizobium japonicum</name>
    <dbReference type="NCBI Taxonomy" id="375"/>
    <lineage>
        <taxon>Bacteria</taxon>
        <taxon>Pseudomonadati</taxon>
        <taxon>Pseudomonadota</taxon>
        <taxon>Alphaproteobacteria</taxon>
        <taxon>Hyphomicrobiales</taxon>
        <taxon>Nitrobacteraceae</taxon>
        <taxon>Bradyrhizobium</taxon>
    </lineage>
</organism>
<name>A0A0A3XSK6_BRAJP</name>
<dbReference type="Gene3D" id="3.30.450.80">
    <property type="entry name" value="Transcription factor LuxR-like, autoinducer-binding domain"/>
    <property type="match status" value="1"/>
</dbReference>
<reference evidence="4 5" key="1">
    <citation type="submission" date="2014-09" db="EMBL/GenBank/DDBJ databases">
        <title>Draft genome of Bradyrhizobium japonicum Is-34.</title>
        <authorList>
            <person name="Tsurumaru H."/>
            <person name="Yamakawa T."/>
            <person name="Hashimoto S."/>
            <person name="Okizaki K."/>
            <person name="Kanesaki Y."/>
            <person name="Yoshikawa H."/>
            <person name="Yajima S."/>
        </authorList>
    </citation>
    <scope>NUCLEOTIDE SEQUENCE [LARGE SCALE GENOMIC DNA]</scope>
    <source>
        <strain evidence="4 5">Is-34</strain>
    </source>
</reference>
<dbReference type="InterPro" id="IPR005143">
    <property type="entry name" value="TF_LuxR_autoind-bd_dom"/>
</dbReference>
<dbReference type="Gene3D" id="1.10.10.10">
    <property type="entry name" value="Winged helix-like DNA-binding domain superfamily/Winged helix DNA-binding domain"/>
    <property type="match status" value="1"/>
</dbReference>
<dbReference type="SUPFAM" id="SSF46894">
    <property type="entry name" value="C-terminal effector domain of the bipartite response regulators"/>
    <property type="match status" value="1"/>
</dbReference>
<evidence type="ECO:0000256" key="1">
    <source>
        <dbReference type="ARBA" id="ARBA00023015"/>
    </source>
</evidence>
<accession>A0A0A3XSK6</accession>
<dbReference type="PRINTS" id="PR00038">
    <property type="entry name" value="HTHLUXR"/>
</dbReference>
<dbReference type="InterPro" id="IPR016032">
    <property type="entry name" value="Sig_transdc_resp-reg_C-effctor"/>
</dbReference>
<dbReference type="SUPFAM" id="SSF75516">
    <property type="entry name" value="Pheromone-binding domain of LuxR-like quorum-sensing transcription factors"/>
    <property type="match status" value="1"/>
</dbReference>
<sequence>MSAVDAVDYGREALDFIEGLGTYRKVPDAMNALEAAFGRFGFETIIVTGLPNPDQRFAQMVLAKRWPAGWFNLYTQNNYDRVDPVVRLCRQSVNPFEWAEAPYDAELEPDAAEVMNRATDFRMSRGFIVPIHGLTGYEAAVSLGGVHLDLNPRSKPALHLMAMYGFDHIRRLLDPAPHLSTRLTPREREVIAWASQGKSAWEIGEILHITQRTAEEHLATAARKLGAVNRTHAVALAIRNKIINP</sequence>
<evidence type="ECO:0000256" key="3">
    <source>
        <dbReference type="ARBA" id="ARBA00023163"/>
    </source>
</evidence>
<protein>
    <submittedName>
        <fullName evidence="4">Transcriptional regulator</fullName>
    </submittedName>
</protein>
<dbReference type="RefSeq" id="WP_014491262.1">
    <property type="nucleotide sequence ID" value="NZ_BJNK01000011.1"/>
</dbReference>
<evidence type="ECO:0000256" key="2">
    <source>
        <dbReference type="ARBA" id="ARBA00023125"/>
    </source>
</evidence>
<dbReference type="InterPro" id="IPR000792">
    <property type="entry name" value="Tscrpt_reg_LuxR_C"/>
</dbReference>
<dbReference type="Pfam" id="PF03472">
    <property type="entry name" value="Autoind_bind"/>
    <property type="match status" value="1"/>
</dbReference>
<dbReference type="PROSITE" id="PS50043">
    <property type="entry name" value="HTH_LUXR_2"/>
    <property type="match status" value="1"/>
</dbReference>
<dbReference type="InterPro" id="IPR036388">
    <property type="entry name" value="WH-like_DNA-bd_sf"/>
</dbReference>
<evidence type="ECO:0000313" key="5">
    <source>
        <dbReference type="Proteomes" id="UP000030377"/>
    </source>
</evidence>
<dbReference type="PATRIC" id="fig|375.37.peg.7523"/>
<dbReference type="PANTHER" id="PTHR44688">
    <property type="entry name" value="DNA-BINDING TRANSCRIPTIONAL ACTIVATOR DEVR_DOSR"/>
    <property type="match status" value="1"/>
</dbReference>
<dbReference type="eggNOG" id="COG2197">
    <property type="taxonomic scope" value="Bacteria"/>
</dbReference>
<dbReference type="Proteomes" id="UP000030377">
    <property type="component" value="Unassembled WGS sequence"/>
</dbReference>
<dbReference type="InterPro" id="IPR036693">
    <property type="entry name" value="TF_LuxR_autoind-bd_dom_sf"/>
</dbReference>
<dbReference type="Pfam" id="PF00196">
    <property type="entry name" value="GerE"/>
    <property type="match status" value="1"/>
</dbReference>
<dbReference type="GeneID" id="64073860"/>
<dbReference type="SMART" id="SM00421">
    <property type="entry name" value="HTH_LUXR"/>
    <property type="match status" value="1"/>
</dbReference>
<comment type="caution">
    <text evidence="4">The sequence shown here is derived from an EMBL/GenBank/DDBJ whole genome shotgun (WGS) entry which is preliminary data.</text>
</comment>
<keyword evidence="3" id="KW-0804">Transcription</keyword>